<keyword evidence="1" id="KW-0812">Transmembrane</keyword>
<dbReference type="Proteomes" id="UP001642409">
    <property type="component" value="Unassembled WGS sequence"/>
</dbReference>
<evidence type="ECO:0000313" key="2">
    <source>
        <dbReference type="EMBL" id="CAI9965282.1"/>
    </source>
</evidence>
<gene>
    <name evidence="3" type="ORF">HINF_LOCUS12219</name>
    <name evidence="2" type="ORF">HINF_LOCUS52927</name>
</gene>
<accession>A0AA86R340</accession>
<feature type="transmembrane region" description="Helical" evidence="1">
    <location>
        <begin position="53"/>
        <end position="70"/>
    </location>
</feature>
<dbReference type="EMBL" id="CAXDID020000027">
    <property type="protein sequence ID" value="CAL5991682.1"/>
    <property type="molecule type" value="Genomic_DNA"/>
</dbReference>
<evidence type="ECO:0000313" key="4">
    <source>
        <dbReference type="Proteomes" id="UP001642409"/>
    </source>
</evidence>
<sequence length="115" mass="13452">MHHEERVESLDYRHRQLSSEVIFVTIFGMNLGTIVSAATRIASKFRAGNNDSLISFFLFRLTYSFGLQFMNNGLCINQMLNMINVNNFNNQHMCTFFGLKIEMLQLIRQNFIVYN</sequence>
<feature type="transmembrane region" description="Helical" evidence="1">
    <location>
        <begin position="21"/>
        <end position="41"/>
    </location>
</feature>
<keyword evidence="1" id="KW-1133">Transmembrane helix</keyword>
<dbReference type="AlphaFoldDB" id="A0AA86R340"/>
<keyword evidence="4" id="KW-1185">Reference proteome</keyword>
<dbReference type="EMBL" id="CATOUU010000985">
    <property type="protein sequence ID" value="CAI9965282.1"/>
    <property type="molecule type" value="Genomic_DNA"/>
</dbReference>
<protein>
    <submittedName>
        <fullName evidence="3">Hypothetical_protein</fullName>
    </submittedName>
</protein>
<evidence type="ECO:0000313" key="3">
    <source>
        <dbReference type="EMBL" id="CAL5991682.1"/>
    </source>
</evidence>
<reference evidence="3 4" key="2">
    <citation type="submission" date="2024-07" db="EMBL/GenBank/DDBJ databases">
        <authorList>
            <person name="Akdeniz Z."/>
        </authorList>
    </citation>
    <scope>NUCLEOTIDE SEQUENCE [LARGE SCALE GENOMIC DNA]</scope>
</reference>
<keyword evidence="1" id="KW-0472">Membrane</keyword>
<evidence type="ECO:0000256" key="1">
    <source>
        <dbReference type="SAM" id="Phobius"/>
    </source>
</evidence>
<name>A0AA86R340_9EUKA</name>
<comment type="caution">
    <text evidence="2">The sequence shown here is derived from an EMBL/GenBank/DDBJ whole genome shotgun (WGS) entry which is preliminary data.</text>
</comment>
<reference evidence="2" key="1">
    <citation type="submission" date="2023-06" db="EMBL/GenBank/DDBJ databases">
        <authorList>
            <person name="Kurt Z."/>
        </authorList>
    </citation>
    <scope>NUCLEOTIDE SEQUENCE</scope>
</reference>
<proteinExistence type="predicted"/>
<organism evidence="2">
    <name type="scientific">Hexamita inflata</name>
    <dbReference type="NCBI Taxonomy" id="28002"/>
    <lineage>
        <taxon>Eukaryota</taxon>
        <taxon>Metamonada</taxon>
        <taxon>Diplomonadida</taxon>
        <taxon>Hexamitidae</taxon>
        <taxon>Hexamitinae</taxon>
        <taxon>Hexamita</taxon>
    </lineage>
</organism>